<dbReference type="AlphaFoldDB" id="F2AN33"/>
<feature type="compositionally biased region" description="Polar residues" evidence="1">
    <location>
        <begin position="31"/>
        <end position="44"/>
    </location>
</feature>
<dbReference type="EMBL" id="AFAR01000063">
    <property type="protein sequence ID" value="EGF28916.1"/>
    <property type="molecule type" value="Genomic_DNA"/>
</dbReference>
<comment type="caution">
    <text evidence="2">The sequence shown here is derived from an EMBL/GenBank/DDBJ whole genome shotgun (WGS) entry which is preliminary data.</text>
</comment>
<evidence type="ECO:0000256" key="1">
    <source>
        <dbReference type="SAM" id="MobiDB-lite"/>
    </source>
</evidence>
<dbReference type="Proteomes" id="UP000006222">
    <property type="component" value="Unassembled WGS sequence"/>
</dbReference>
<gene>
    <name evidence="2" type="ORF">RBWH47_01323</name>
</gene>
<sequence length="80" mass="8801">MARCGFAPEDAEATDQNLIRRRSGAIANDAINPSEQPSNNVDETQSPFQLLTDAHLYVAQTGEKFSLVSECAWIALRHLV</sequence>
<reference evidence="2 3" key="1">
    <citation type="journal article" date="2013" name="Mar. Genomics">
        <title>Expression of sulfatases in Rhodopirellula baltica and the diversity of sulfatases in the genus Rhodopirellula.</title>
        <authorList>
            <person name="Wegner C.E."/>
            <person name="Richter-Heitmann T."/>
            <person name="Klindworth A."/>
            <person name="Klockow C."/>
            <person name="Richter M."/>
            <person name="Achstetter T."/>
            <person name="Glockner F.O."/>
            <person name="Harder J."/>
        </authorList>
    </citation>
    <scope>NUCLEOTIDE SEQUENCE [LARGE SCALE GENOMIC DNA]</scope>
    <source>
        <strain evidence="2 3">WH47</strain>
    </source>
</reference>
<evidence type="ECO:0000313" key="2">
    <source>
        <dbReference type="EMBL" id="EGF28916.1"/>
    </source>
</evidence>
<evidence type="ECO:0000313" key="3">
    <source>
        <dbReference type="Proteomes" id="UP000006222"/>
    </source>
</evidence>
<accession>F2AN33</accession>
<name>F2AN33_RHOBT</name>
<feature type="region of interest" description="Disordered" evidence="1">
    <location>
        <begin position="24"/>
        <end position="44"/>
    </location>
</feature>
<organism evidence="2 3">
    <name type="scientific">Rhodopirellula baltica WH47</name>
    <dbReference type="NCBI Taxonomy" id="991778"/>
    <lineage>
        <taxon>Bacteria</taxon>
        <taxon>Pseudomonadati</taxon>
        <taxon>Planctomycetota</taxon>
        <taxon>Planctomycetia</taxon>
        <taxon>Pirellulales</taxon>
        <taxon>Pirellulaceae</taxon>
        <taxon>Rhodopirellula</taxon>
    </lineage>
</organism>
<protein>
    <submittedName>
        <fullName evidence="2">Uncharacterized protein</fullName>
    </submittedName>
</protein>
<proteinExistence type="predicted"/>